<gene>
    <name evidence="1" type="ORF">E2C01_023243</name>
</gene>
<dbReference type="Proteomes" id="UP000324222">
    <property type="component" value="Unassembled WGS sequence"/>
</dbReference>
<protein>
    <submittedName>
        <fullName evidence="1">Uncharacterized protein</fullName>
    </submittedName>
</protein>
<dbReference type="AlphaFoldDB" id="A0A5B7E990"/>
<dbReference type="EMBL" id="VSRR010002171">
    <property type="protein sequence ID" value="MPC29989.1"/>
    <property type="molecule type" value="Genomic_DNA"/>
</dbReference>
<proteinExistence type="predicted"/>
<evidence type="ECO:0000313" key="2">
    <source>
        <dbReference type="Proteomes" id="UP000324222"/>
    </source>
</evidence>
<name>A0A5B7E990_PORTR</name>
<evidence type="ECO:0000313" key="1">
    <source>
        <dbReference type="EMBL" id="MPC29989.1"/>
    </source>
</evidence>
<accession>A0A5B7E990</accession>
<reference evidence="1 2" key="1">
    <citation type="submission" date="2019-05" db="EMBL/GenBank/DDBJ databases">
        <title>Another draft genome of Portunus trituberculatus and its Hox gene families provides insights of decapod evolution.</title>
        <authorList>
            <person name="Jeong J.-H."/>
            <person name="Song I."/>
            <person name="Kim S."/>
            <person name="Choi T."/>
            <person name="Kim D."/>
            <person name="Ryu S."/>
            <person name="Kim W."/>
        </authorList>
    </citation>
    <scope>NUCLEOTIDE SEQUENCE [LARGE SCALE GENOMIC DNA]</scope>
    <source>
        <tissue evidence="1">Muscle</tissue>
    </source>
</reference>
<comment type="caution">
    <text evidence="1">The sequence shown here is derived from an EMBL/GenBank/DDBJ whole genome shotgun (WGS) entry which is preliminary data.</text>
</comment>
<organism evidence="1 2">
    <name type="scientific">Portunus trituberculatus</name>
    <name type="common">Swimming crab</name>
    <name type="synonym">Neptunus trituberculatus</name>
    <dbReference type="NCBI Taxonomy" id="210409"/>
    <lineage>
        <taxon>Eukaryota</taxon>
        <taxon>Metazoa</taxon>
        <taxon>Ecdysozoa</taxon>
        <taxon>Arthropoda</taxon>
        <taxon>Crustacea</taxon>
        <taxon>Multicrustacea</taxon>
        <taxon>Malacostraca</taxon>
        <taxon>Eumalacostraca</taxon>
        <taxon>Eucarida</taxon>
        <taxon>Decapoda</taxon>
        <taxon>Pleocyemata</taxon>
        <taxon>Brachyura</taxon>
        <taxon>Eubrachyura</taxon>
        <taxon>Portunoidea</taxon>
        <taxon>Portunidae</taxon>
        <taxon>Portuninae</taxon>
        <taxon>Portunus</taxon>
    </lineage>
</organism>
<keyword evidence="2" id="KW-1185">Reference proteome</keyword>
<sequence length="84" mass="9216">MNRLIPTTLSDHHSPLWEVTSSAAGLITVSGHLHYGRHGRNGTAQAPLTPPGRCHFDWGSCGEDKESQQALAGQFLIYQLLYSE</sequence>